<dbReference type="Pfam" id="PF09722">
    <property type="entry name" value="Xre_MbcA_ParS_C"/>
    <property type="match status" value="1"/>
</dbReference>
<dbReference type="EMBL" id="CADCUA010000672">
    <property type="protein sequence ID" value="CAA9352136.1"/>
    <property type="molecule type" value="Genomic_DNA"/>
</dbReference>
<dbReference type="InterPro" id="IPR024467">
    <property type="entry name" value="Xre/MbcA/ParS-like_toxin-bd"/>
</dbReference>
<feature type="domain" description="Antitoxin Xre/MbcA/ParS-like toxin-binding" evidence="1">
    <location>
        <begin position="83"/>
        <end position="123"/>
    </location>
</feature>
<reference evidence="2" key="1">
    <citation type="submission" date="2020-02" db="EMBL/GenBank/DDBJ databases">
        <authorList>
            <person name="Meier V. D."/>
        </authorList>
    </citation>
    <scope>NUCLEOTIDE SEQUENCE</scope>
    <source>
        <strain evidence="2">AVDCRST_MAG71</strain>
    </source>
</reference>
<proteinExistence type="predicted"/>
<sequence>MHLQPQKLDYHDVRSGDARVSAEALTLDTLRAARNLELQRPQLEALLGADPDEVDRLLDNRQTLSPRSEQGMRALLLVRLNRALGDVFGSLHRAREWLDTLDPALGGRPGDLLRTREGLERVLGHMELSSKDFAW</sequence>
<evidence type="ECO:0000313" key="2">
    <source>
        <dbReference type="EMBL" id="CAA9352136.1"/>
    </source>
</evidence>
<accession>A0A6J4M9N4</accession>
<evidence type="ECO:0000259" key="1">
    <source>
        <dbReference type="Pfam" id="PF09722"/>
    </source>
</evidence>
<name>A0A6J4M9N4_9GAMM</name>
<protein>
    <recommendedName>
        <fullName evidence="1">Antitoxin Xre/MbcA/ParS-like toxin-binding domain-containing protein</fullName>
    </recommendedName>
</protein>
<gene>
    <name evidence="2" type="ORF">AVDCRST_MAG71-3002</name>
</gene>
<organism evidence="2">
    <name type="scientific">uncultured Lysobacter sp</name>
    <dbReference type="NCBI Taxonomy" id="271060"/>
    <lineage>
        <taxon>Bacteria</taxon>
        <taxon>Pseudomonadati</taxon>
        <taxon>Pseudomonadota</taxon>
        <taxon>Gammaproteobacteria</taxon>
        <taxon>Lysobacterales</taxon>
        <taxon>Lysobacteraceae</taxon>
        <taxon>Lysobacter</taxon>
        <taxon>environmental samples</taxon>
    </lineage>
</organism>
<dbReference type="AlphaFoldDB" id="A0A6J4M9N4"/>